<dbReference type="RefSeq" id="XP_064700807.1">
    <property type="nucleotide sequence ID" value="XM_064853044.1"/>
</dbReference>
<dbReference type="CDD" id="cd04661">
    <property type="entry name" value="NUDIX_MRP_L46"/>
    <property type="match status" value="1"/>
</dbReference>
<keyword evidence="4" id="KW-0689">Ribosomal protein</keyword>
<reference evidence="10 11" key="1">
    <citation type="submission" date="2023-08" db="EMBL/GenBank/DDBJ databases">
        <title>Black Yeasts Isolated from many extreme environments.</title>
        <authorList>
            <person name="Coleine C."/>
            <person name="Stajich J.E."/>
            <person name="Selbmann L."/>
        </authorList>
    </citation>
    <scope>NUCLEOTIDE SEQUENCE [LARGE SCALE GENOMIC DNA]</scope>
    <source>
        <strain evidence="10 11">CCFEE 5792</strain>
    </source>
</reference>
<evidence type="ECO:0000259" key="9">
    <source>
        <dbReference type="Pfam" id="PF11788"/>
    </source>
</evidence>
<protein>
    <recommendedName>
        <fullName evidence="7">Large ribosomal subunit protein mL46</fullName>
    </recommendedName>
</protein>
<feature type="compositionally biased region" description="Basic and acidic residues" evidence="8">
    <location>
        <begin position="204"/>
        <end position="216"/>
    </location>
</feature>
<evidence type="ECO:0000256" key="1">
    <source>
        <dbReference type="ARBA" id="ARBA00004173"/>
    </source>
</evidence>
<dbReference type="InterPro" id="IPR021757">
    <property type="entry name" value="Ribosomal_mL46_N"/>
</dbReference>
<dbReference type="EMBL" id="JAVRRD010000039">
    <property type="protein sequence ID" value="KAK5045171.1"/>
    <property type="molecule type" value="Genomic_DNA"/>
</dbReference>
<evidence type="ECO:0000313" key="10">
    <source>
        <dbReference type="EMBL" id="KAK5045171.1"/>
    </source>
</evidence>
<dbReference type="InterPro" id="IPR033650">
    <property type="entry name" value="Ribosomal_mL46_NUDIX"/>
</dbReference>
<evidence type="ECO:0000256" key="8">
    <source>
        <dbReference type="SAM" id="MobiDB-lite"/>
    </source>
</evidence>
<feature type="domain" description="Large ribosomal subunit protein mL46 N-terminal" evidence="9">
    <location>
        <begin position="80"/>
        <end position="209"/>
    </location>
</feature>
<dbReference type="InterPro" id="IPR015797">
    <property type="entry name" value="NUDIX_hydrolase-like_dom_sf"/>
</dbReference>
<proteinExistence type="inferred from homology"/>
<dbReference type="Proteomes" id="UP001358417">
    <property type="component" value="Unassembled WGS sequence"/>
</dbReference>
<dbReference type="Pfam" id="PF11788">
    <property type="entry name" value="MRP-L46"/>
    <property type="match status" value="1"/>
</dbReference>
<keyword evidence="3" id="KW-0809">Transit peptide</keyword>
<dbReference type="InterPro" id="IPR040008">
    <property type="entry name" value="Ribosomal_mL46"/>
</dbReference>
<gene>
    <name evidence="10" type="ORF">LTR84_009504</name>
</gene>
<dbReference type="SUPFAM" id="SSF55811">
    <property type="entry name" value="Nudix"/>
    <property type="match status" value="1"/>
</dbReference>
<evidence type="ECO:0000256" key="7">
    <source>
        <dbReference type="ARBA" id="ARBA00035190"/>
    </source>
</evidence>
<feature type="region of interest" description="Disordered" evidence="8">
    <location>
        <begin position="51"/>
        <end position="73"/>
    </location>
</feature>
<dbReference type="GO" id="GO:0003735">
    <property type="term" value="F:structural constituent of ribosome"/>
    <property type="evidence" value="ECO:0007669"/>
    <property type="project" value="InterPro"/>
</dbReference>
<organism evidence="10 11">
    <name type="scientific">Exophiala bonariae</name>
    <dbReference type="NCBI Taxonomy" id="1690606"/>
    <lineage>
        <taxon>Eukaryota</taxon>
        <taxon>Fungi</taxon>
        <taxon>Dikarya</taxon>
        <taxon>Ascomycota</taxon>
        <taxon>Pezizomycotina</taxon>
        <taxon>Eurotiomycetes</taxon>
        <taxon>Chaetothyriomycetidae</taxon>
        <taxon>Chaetothyriales</taxon>
        <taxon>Herpotrichiellaceae</taxon>
        <taxon>Exophiala</taxon>
    </lineage>
</organism>
<feature type="compositionally biased region" description="Low complexity" evidence="8">
    <location>
        <begin position="303"/>
        <end position="319"/>
    </location>
</feature>
<dbReference type="GO" id="GO:0005762">
    <property type="term" value="C:mitochondrial large ribosomal subunit"/>
    <property type="evidence" value="ECO:0007669"/>
    <property type="project" value="TreeGrafter"/>
</dbReference>
<keyword evidence="6" id="KW-0687">Ribonucleoprotein</keyword>
<comment type="similarity">
    <text evidence="2">Belongs to the mitochondrion-specific ribosomal protein mL46 family.</text>
</comment>
<sequence length="388" mass="42664">MAPRSRGAQRIAEALISQSSSRVPTLHVCRSCRVALSLPFSQSLRLASTAAARATHDTPPITQLSPSGPEASPAPQPLFTIKAGIVVSRPPLITPDPHPFETAYHLYQRRLNERLALPFSQYFYYKKNTPAVEQWRANRRARGGAAARDIGNYNAYTPEAWNDEILVGDDTAQPAKIVEQLIAEEGRSEEFTGSGDPRYAGLKRRTEADEKNDQKSLERSLTRTLYLLVKTTGDGGSWKFPAGTLAETEGLKEAAQRVLFASCGVNMNTFFVGNHPVGHYVHQFAKPQTPEPAASTQSKAQDSKATTETSKTTSKTPSKQGLAAAQDTTLVDGEKTFFMKARILAGQADLSIAQNKTIEDFKWVSKEELETLVAPEYWLKIKNMLVAQ</sequence>
<dbReference type="PANTHER" id="PTHR13124">
    <property type="entry name" value="39S RIBOSOMAL PROTEIN L46, MITOCHONDRIAL PRECURSOR-RELATED"/>
    <property type="match status" value="1"/>
</dbReference>
<accession>A0AAV9MXD3</accession>
<evidence type="ECO:0000256" key="5">
    <source>
        <dbReference type="ARBA" id="ARBA00023128"/>
    </source>
</evidence>
<evidence type="ECO:0000256" key="4">
    <source>
        <dbReference type="ARBA" id="ARBA00022980"/>
    </source>
</evidence>
<comment type="caution">
    <text evidence="10">The sequence shown here is derived from an EMBL/GenBank/DDBJ whole genome shotgun (WGS) entry which is preliminary data.</text>
</comment>
<dbReference type="Gene3D" id="3.90.79.10">
    <property type="entry name" value="Nucleoside Triphosphate Pyrophosphohydrolase"/>
    <property type="match status" value="1"/>
</dbReference>
<keyword evidence="5" id="KW-0496">Mitochondrion</keyword>
<evidence type="ECO:0000256" key="3">
    <source>
        <dbReference type="ARBA" id="ARBA00022946"/>
    </source>
</evidence>
<feature type="region of interest" description="Disordered" evidence="8">
    <location>
        <begin position="286"/>
        <end position="322"/>
    </location>
</feature>
<comment type="subcellular location">
    <subcellularLocation>
        <location evidence="1">Mitochondrion</location>
    </subcellularLocation>
</comment>
<evidence type="ECO:0000313" key="11">
    <source>
        <dbReference type="Proteomes" id="UP001358417"/>
    </source>
</evidence>
<keyword evidence="11" id="KW-1185">Reference proteome</keyword>
<dbReference type="PANTHER" id="PTHR13124:SF12">
    <property type="entry name" value="LARGE RIBOSOMAL SUBUNIT PROTEIN ML46"/>
    <property type="match status" value="1"/>
</dbReference>
<evidence type="ECO:0000256" key="2">
    <source>
        <dbReference type="ARBA" id="ARBA00009070"/>
    </source>
</evidence>
<feature type="region of interest" description="Disordered" evidence="8">
    <location>
        <begin position="186"/>
        <end position="216"/>
    </location>
</feature>
<evidence type="ECO:0000256" key="6">
    <source>
        <dbReference type="ARBA" id="ARBA00023274"/>
    </source>
</evidence>
<name>A0AAV9MXD3_9EURO</name>
<dbReference type="AlphaFoldDB" id="A0AAV9MXD3"/>
<dbReference type="GeneID" id="89977663"/>